<dbReference type="PROSITE" id="PS50948">
    <property type="entry name" value="PAN"/>
    <property type="match status" value="1"/>
</dbReference>
<evidence type="ECO:0000256" key="8">
    <source>
        <dbReference type="ARBA" id="ARBA00023157"/>
    </source>
</evidence>
<evidence type="ECO:0000259" key="14">
    <source>
        <dbReference type="PROSITE" id="PS50948"/>
    </source>
</evidence>
<evidence type="ECO:0000313" key="15">
    <source>
        <dbReference type="EMBL" id="GFQ08620.1"/>
    </source>
</evidence>
<keyword evidence="2" id="KW-0723">Serine/threonine-protein kinase</keyword>
<dbReference type="PANTHER" id="PTHR32444">
    <property type="entry name" value="BULB-TYPE LECTIN DOMAIN-CONTAINING PROTEIN"/>
    <property type="match status" value="1"/>
</dbReference>
<evidence type="ECO:0000313" key="16">
    <source>
        <dbReference type="Proteomes" id="UP000653305"/>
    </source>
</evidence>
<dbReference type="EC" id="2.7.11.1" evidence="1"/>
<evidence type="ECO:0000259" key="13">
    <source>
        <dbReference type="PROSITE" id="PS50011"/>
    </source>
</evidence>
<keyword evidence="5" id="KW-0547">Nucleotide-binding</keyword>
<keyword evidence="15" id="KW-0675">Receptor</keyword>
<dbReference type="Proteomes" id="UP000653305">
    <property type="component" value="Unassembled WGS sequence"/>
</dbReference>
<dbReference type="GO" id="GO:0005524">
    <property type="term" value="F:ATP binding"/>
    <property type="evidence" value="ECO:0007669"/>
    <property type="project" value="UniProtKB-KW"/>
</dbReference>
<dbReference type="AlphaFoldDB" id="A0A830DBV6"/>
<keyword evidence="12" id="KW-1133">Transmembrane helix</keyword>
<evidence type="ECO:0000256" key="5">
    <source>
        <dbReference type="ARBA" id="ARBA00022741"/>
    </source>
</evidence>
<keyword evidence="12" id="KW-0472">Membrane</keyword>
<dbReference type="Pfam" id="PF07714">
    <property type="entry name" value="PK_Tyr_Ser-Thr"/>
    <property type="match status" value="1"/>
</dbReference>
<dbReference type="InterPro" id="IPR001245">
    <property type="entry name" value="Ser-Thr/Tyr_kinase_cat_dom"/>
</dbReference>
<dbReference type="InterPro" id="IPR000858">
    <property type="entry name" value="S_locus_glycoprot_dom"/>
</dbReference>
<dbReference type="SMART" id="SM00473">
    <property type="entry name" value="PAN_AP"/>
    <property type="match status" value="1"/>
</dbReference>
<dbReference type="PANTHER" id="PTHR32444:SF118">
    <property type="entry name" value="OS09G0551150 PROTEIN"/>
    <property type="match status" value="1"/>
</dbReference>
<keyword evidence="9" id="KW-0325">Glycoprotein</keyword>
<dbReference type="FunFam" id="3.30.200.20:FF:000195">
    <property type="entry name" value="G-type lectin S-receptor-like serine/threonine-protein kinase"/>
    <property type="match status" value="1"/>
</dbReference>
<proteinExistence type="predicted"/>
<dbReference type="Gene3D" id="3.30.200.20">
    <property type="entry name" value="Phosphorylase Kinase, domain 1"/>
    <property type="match status" value="1"/>
</dbReference>
<evidence type="ECO:0000256" key="11">
    <source>
        <dbReference type="ARBA" id="ARBA00048679"/>
    </source>
</evidence>
<dbReference type="InterPro" id="IPR036426">
    <property type="entry name" value="Bulb-type_lectin_dom_sf"/>
</dbReference>
<reference evidence="15" key="1">
    <citation type="submission" date="2020-07" db="EMBL/GenBank/DDBJ databases">
        <title>Ethylene signaling mediates host invasion by parasitic plants.</title>
        <authorList>
            <person name="Yoshida S."/>
        </authorList>
    </citation>
    <scope>NUCLEOTIDE SEQUENCE</scope>
    <source>
        <strain evidence="15">Okayama</strain>
    </source>
</reference>
<evidence type="ECO:0000256" key="1">
    <source>
        <dbReference type="ARBA" id="ARBA00012513"/>
    </source>
</evidence>
<dbReference type="InterPro" id="IPR011009">
    <property type="entry name" value="Kinase-like_dom_sf"/>
</dbReference>
<dbReference type="CDD" id="cd01098">
    <property type="entry name" value="PAN_AP_plant"/>
    <property type="match status" value="1"/>
</dbReference>
<accession>A0A830DBV6</accession>
<dbReference type="SUPFAM" id="SSF51110">
    <property type="entry name" value="alpha-D-mannose-specific plant lectins"/>
    <property type="match status" value="1"/>
</dbReference>
<evidence type="ECO:0000256" key="9">
    <source>
        <dbReference type="ARBA" id="ARBA00023180"/>
    </source>
</evidence>
<dbReference type="GO" id="GO:0030246">
    <property type="term" value="F:carbohydrate binding"/>
    <property type="evidence" value="ECO:0007669"/>
    <property type="project" value="UniProtKB-KW"/>
</dbReference>
<dbReference type="OrthoDB" id="1910371at2759"/>
<evidence type="ECO:0000256" key="3">
    <source>
        <dbReference type="ARBA" id="ARBA00022679"/>
    </source>
</evidence>
<organism evidence="15 16">
    <name type="scientific">Phtheirospermum japonicum</name>
    <dbReference type="NCBI Taxonomy" id="374723"/>
    <lineage>
        <taxon>Eukaryota</taxon>
        <taxon>Viridiplantae</taxon>
        <taxon>Streptophyta</taxon>
        <taxon>Embryophyta</taxon>
        <taxon>Tracheophyta</taxon>
        <taxon>Spermatophyta</taxon>
        <taxon>Magnoliopsida</taxon>
        <taxon>eudicotyledons</taxon>
        <taxon>Gunneridae</taxon>
        <taxon>Pentapetalae</taxon>
        <taxon>asterids</taxon>
        <taxon>lamiids</taxon>
        <taxon>Lamiales</taxon>
        <taxon>Orobanchaceae</taxon>
        <taxon>Orobanchaceae incertae sedis</taxon>
        <taxon>Phtheirospermum</taxon>
    </lineage>
</organism>
<dbReference type="Pfam" id="PF00954">
    <property type="entry name" value="S_locus_glycop"/>
    <property type="match status" value="1"/>
</dbReference>
<sequence>MLPALHIVITGVLFSAKAKNTSSESVMGRNLVLLEDSSQSYYLWQSFDHPTDTWLPGMKMIDDIDAGLEKYLTSWRNSDDPSTGDYVFRIENKGLPETVTYKGTMKRYRSGKWNGLYFCGIPRFPNPIFKPKLYFENDRLVSIWEPYDSSKVVRLIIRATGVLERYTMNARRDKWNCVYTSPRDPCDEYGQCGPNGICRIDKPVRCECFKGFGPKFQKEWDVQDWSGGCTRIAPLSCESGDGFLEVKQVKYPDMLEFWLNTSMSLEQCRDECLRNCKCTAYANPYVTDGGRGCVMWFGDLIDTEEIAWSDSKQNLYIRLPASELDYITDLGKEKEKKSPIRLILISIASGVLISGFINGGILFMTRRKRQAANNNNKDLELPVFKLATIVAATNNFSKENIIGEGGFGPVYRGHLSTEEEIAVKRMSRTSGQGINEFKNEVILIAKLQHRNLVRLLGCCIEGEERMLIYEYLQNKSLDYFVFDQNRKRLLTWPKRVDIIMGIA</sequence>
<evidence type="ECO:0000256" key="10">
    <source>
        <dbReference type="ARBA" id="ARBA00047899"/>
    </source>
</evidence>
<comment type="caution">
    <text evidence="15">The sequence shown here is derived from an EMBL/GenBank/DDBJ whole genome shotgun (WGS) entry which is preliminary data.</text>
</comment>
<evidence type="ECO:0000256" key="2">
    <source>
        <dbReference type="ARBA" id="ARBA00022527"/>
    </source>
</evidence>
<keyword evidence="7" id="KW-0067">ATP-binding</keyword>
<evidence type="ECO:0000256" key="6">
    <source>
        <dbReference type="ARBA" id="ARBA00022777"/>
    </source>
</evidence>
<feature type="transmembrane region" description="Helical" evidence="12">
    <location>
        <begin position="342"/>
        <end position="364"/>
    </location>
</feature>
<evidence type="ECO:0000256" key="7">
    <source>
        <dbReference type="ARBA" id="ARBA00022840"/>
    </source>
</evidence>
<feature type="non-terminal residue" evidence="15">
    <location>
        <position position="503"/>
    </location>
</feature>
<keyword evidence="3" id="KW-0808">Transferase</keyword>
<dbReference type="InterPro" id="IPR001480">
    <property type="entry name" value="Bulb-type_lectin_dom"/>
</dbReference>
<keyword evidence="16" id="KW-1185">Reference proteome</keyword>
<gene>
    <name evidence="15" type="ORF">PHJA_003006000</name>
</gene>
<comment type="catalytic activity">
    <reaction evidence="10">
        <text>L-threonyl-[protein] + ATP = O-phospho-L-threonyl-[protein] + ADP + H(+)</text>
        <dbReference type="Rhea" id="RHEA:46608"/>
        <dbReference type="Rhea" id="RHEA-COMP:11060"/>
        <dbReference type="Rhea" id="RHEA-COMP:11605"/>
        <dbReference type="ChEBI" id="CHEBI:15378"/>
        <dbReference type="ChEBI" id="CHEBI:30013"/>
        <dbReference type="ChEBI" id="CHEBI:30616"/>
        <dbReference type="ChEBI" id="CHEBI:61977"/>
        <dbReference type="ChEBI" id="CHEBI:456216"/>
        <dbReference type="EC" id="2.7.11.1"/>
    </reaction>
</comment>
<dbReference type="EMBL" id="BMAC01007621">
    <property type="protein sequence ID" value="GFQ08620.1"/>
    <property type="molecule type" value="Genomic_DNA"/>
</dbReference>
<keyword evidence="6 15" id="KW-0418">Kinase</keyword>
<feature type="domain" description="Protein kinase" evidence="13">
    <location>
        <begin position="396"/>
        <end position="503"/>
    </location>
</feature>
<keyword evidence="15" id="KW-0430">Lectin</keyword>
<evidence type="ECO:0000256" key="4">
    <source>
        <dbReference type="ARBA" id="ARBA00022729"/>
    </source>
</evidence>
<dbReference type="PROSITE" id="PS50011">
    <property type="entry name" value="PROTEIN_KINASE_DOM"/>
    <property type="match status" value="1"/>
</dbReference>
<comment type="catalytic activity">
    <reaction evidence="11">
        <text>L-seryl-[protein] + ATP = O-phospho-L-seryl-[protein] + ADP + H(+)</text>
        <dbReference type="Rhea" id="RHEA:17989"/>
        <dbReference type="Rhea" id="RHEA-COMP:9863"/>
        <dbReference type="Rhea" id="RHEA-COMP:11604"/>
        <dbReference type="ChEBI" id="CHEBI:15378"/>
        <dbReference type="ChEBI" id="CHEBI:29999"/>
        <dbReference type="ChEBI" id="CHEBI:30616"/>
        <dbReference type="ChEBI" id="CHEBI:83421"/>
        <dbReference type="ChEBI" id="CHEBI:456216"/>
        <dbReference type="EC" id="2.7.11.1"/>
    </reaction>
</comment>
<dbReference type="GO" id="GO:0048544">
    <property type="term" value="P:recognition of pollen"/>
    <property type="evidence" value="ECO:0007669"/>
    <property type="project" value="InterPro"/>
</dbReference>
<keyword evidence="4" id="KW-0732">Signal</keyword>
<keyword evidence="8" id="KW-1015">Disulfide bond</keyword>
<dbReference type="InterPro" id="IPR003609">
    <property type="entry name" value="Pan_app"/>
</dbReference>
<feature type="domain" description="Apple" evidence="14">
    <location>
        <begin position="237"/>
        <end position="320"/>
    </location>
</feature>
<dbReference type="Pfam" id="PF08276">
    <property type="entry name" value="PAN_2"/>
    <property type="match status" value="1"/>
</dbReference>
<evidence type="ECO:0000256" key="12">
    <source>
        <dbReference type="SAM" id="Phobius"/>
    </source>
</evidence>
<dbReference type="Pfam" id="PF01453">
    <property type="entry name" value="B_lectin"/>
    <property type="match status" value="1"/>
</dbReference>
<dbReference type="GO" id="GO:0004674">
    <property type="term" value="F:protein serine/threonine kinase activity"/>
    <property type="evidence" value="ECO:0007669"/>
    <property type="project" value="UniProtKB-KW"/>
</dbReference>
<protein>
    <recommendedName>
        <fullName evidence="1">non-specific serine/threonine protein kinase</fullName>
        <ecNumber evidence="1">2.7.11.1</ecNumber>
    </recommendedName>
</protein>
<name>A0A830DBV6_9LAMI</name>
<dbReference type="SUPFAM" id="SSF56112">
    <property type="entry name" value="Protein kinase-like (PK-like)"/>
    <property type="match status" value="1"/>
</dbReference>
<keyword evidence="12" id="KW-0812">Transmembrane</keyword>
<dbReference type="InterPro" id="IPR000719">
    <property type="entry name" value="Prot_kinase_dom"/>
</dbReference>